<dbReference type="KEGG" id="vbl:L21SP4_02339"/>
<name>A0A0G3ELB9_9BACT</name>
<dbReference type="Proteomes" id="UP000035268">
    <property type="component" value="Chromosome"/>
</dbReference>
<evidence type="ECO:0000313" key="1">
    <source>
        <dbReference type="EMBL" id="AKJ65565.1"/>
    </source>
</evidence>
<sequence>MNMEAGKSRRSGRGWVLPAAAGLALLIHLALGMAFDIRMRRSVRPVYRRLHIVHAPRNGTPDAHSPVAAARTLGSPVLFSLPSRYGFSRRFLESGQEGARLGEERKAEATAFLEAAAGPASYLFLHDFQRRPAGAYLPEPASASDLIHLPRRKDRIDRILPPAEAAALRHSPALEPFRRIPGPWEFTVRLRLDASGRVSNVFLDSPEKRSGELATLAMSVLRRMRFDPAAGMRTAHMRLYRTGAGSGNGEDS</sequence>
<dbReference type="AlphaFoldDB" id="A0A0G3ELB9"/>
<protein>
    <submittedName>
        <fullName evidence="1">Uncharacterized protein</fullName>
    </submittedName>
</protein>
<reference evidence="1 2" key="2">
    <citation type="journal article" date="2016" name="ISME J.">
        <title>Characterization of the first cultured representative of Verrucomicrobia subdivision 5 indicates the proposal of a novel phylum.</title>
        <authorList>
            <person name="Spring S."/>
            <person name="Bunk B."/>
            <person name="Sproer C."/>
            <person name="Schumann P."/>
            <person name="Rohde M."/>
            <person name="Tindall B.J."/>
            <person name="Klenk H.P."/>
        </authorList>
    </citation>
    <scope>NUCLEOTIDE SEQUENCE [LARGE SCALE GENOMIC DNA]</scope>
    <source>
        <strain evidence="1 2">L21-Fru-AB</strain>
    </source>
</reference>
<reference evidence="2" key="1">
    <citation type="submission" date="2015-02" db="EMBL/GenBank/DDBJ databases">
        <title>Description and complete genome sequence of the first cultured representative of the subdivision 5 of the Verrucomicrobia phylum.</title>
        <authorList>
            <person name="Spring S."/>
            <person name="Bunk B."/>
            <person name="Sproer C."/>
            <person name="Klenk H.-P."/>
        </authorList>
    </citation>
    <scope>NUCLEOTIDE SEQUENCE [LARGE SCALE GENOMIC DNA]</scope>
    <source>
        <strain evidence="2">L21-Fru-AB</strain>
    </source>
</reference>
<dbReference type="STRING" id="1307763.L21SP4_02339"/>
<keyword evidence="2" id="KW-1185">Reference proteome</keyword>
<accession>A0A0G3ELB9</accession>
<proteinExistence type="predicted"/>
<organism evidence="1 2">
    <name type="scientific">Kiritimatiella glycovorans</name>
    <dbReference type="NCBI Taxonomy" id="1307763"/>
    <lineage>
        <taxon>Bacteria</taxon>
        <taxon>Pseudomonadati</taxon>
        <taxon>Kiritimatiellota</taxon>
        <taxon>Kiritimatiellia</taxon>
        <taxon>Kiritimatiellales</taxon>
        <taxon>Kiritimatiellaceae</taxon>
        <taxon>Kiritimatiella</taxon>
    </lineage>
</organism>
<gene>
    <name evidence="1" type="ORF">L21SP4_02339</name>
</gene>
<evidence type="ECO:0000313" key="2">
    <source>
        <dbReference type="Proteomes" id="UP000035268"/>
    </source>
</evidence>
<dbReference type="RefSeq" id="WP_144413855.1">
    <property type="nucleotide sequence ID" value="NZ_CP010904.1"/>
</dbReference>
<dbReference type="EMBL" id="CP010904">
    <property type="protein sequence ID" value="AKJ65565.1"/>
    <property type="molecule type" value="Genomic_DNA"/>
</dbReference>